<dbReference type="FunFam" id="3.30.390.10:FF:000009">
    <property type="entry name" value="Hydrophobic dipeptide epimerase"/>
    <property type="match status" value="1"/>
</dbReference>
<comment type="cofactor">
    <cofactor evidence="1">
        <name>Mg(2+)</name>
        <dbReference type="ChEBI" id="CHEBI:18420"/>
    </cofactor>
</comment>
<comment type="similarity">
    <text evidence="2">Belongs to the mandelate racemase/muconate lactonizing enzyme family.</text>
</comment>
<dbReference type="InterPro" id="IPR036849">
    <property type="entry name" value="Enolase-like_C_sf"/>
</dbReference>
<evidence type="ECO:0000256" key="4">
    <source>
        <dbReference type="ARBA" id="ARBA00022842"/>
    </source>
</evidence>
<dbReference type="EMBL" id="FOXI01000011">
    <property type="protein sequence ID" value="SFP88697.1"/>
    <property type="molecule type" value="Genomic_DNA"/>
</dbReference>
<dbReference type="InterPro" id="IPR013342">
    <property type="entry name" value="Mandelate_racemase_C"/>
</dbReference>
<evidence type="ECO:0000259" key="6">
    <source>
        <dbReference type="SMART" id="SM00922"/>
    </source>
</evidence>
<dbReference type="OrthoDB" id="42605at2157"/>
<feature type="domain" description="Mandelate racemase/muconate lactonizing enzyme C-terminal" evidence="6">
    <location>
        <begin position="156"/>
        <end position="253"/>
    </location>
</feature>
<dbReference type="InterPro" id="IPR029017">
    <property type="entry name" value="Enolase-like_N"/>
</dbReference>
<dbReference type="SUPFAM" id="SSF51604">
    <property type="entry name" value="Enolase C-terminal domain-like"/>
    <property type="match status" value="1"/>
</dbReference>
<keyword evidence="3" id="KW-0479">Metal-binding</keyword>
<dbReference type="SFLD" id="SFLDS00001">
    <property type="entry name" value="Enolase"/>
    <property type="match status" value="1"/>
</dbReference>
<dbReference type="InterPro" id="IPR029065">
    <property type="entry name" value="Enolase_C-like"/>
</dbReference>
<dbReference type="AlphaFoldDB" id="A0A1I5U1F3"/>
<evidence type="ECO:0000256" key="5">
    <source>
        <dbReference type="ARBA" id="ARBA00023235"/>
    </source>
</evidence>
<evidence type="ECO:0000256" key="2">
    <source>
        <dbReference type="ARBA" id="ARBA00008031"/>
    </source>
</evidence>
<dbReference type="PANTHER" id="PTHR48073:SF2">
    <property type="entry name" value="O-SUCCINYLBENZOATE SYNTHASE"/>
    <property type="match status" value="1"/>
</dbReference>
<organism evidence="7 8">
    <name type="scientific">Halolamina pelagica</name>
    <dbReference type="NCBI Taxonomy" id="699431"/>
    <lineage>
        <taxon>Archaea</taxon>
        <taxon>Methanobacteriati</taxon>
        <taxon>Methanobacteriota</taxon>
        <taxon>Stenosarchaea group</taxon>
        <taxon>Halobacteria</taxon>
        <taxon>Halobacteriales</taxon>
        <taxon>Haloferacaceae</taxon>
    </lineage>
</organism>
<dbReference type="Proteomes" id="UP000183769">
    <property type="component" value="Unassembled WGS sequence"/>
</dbReference>
<name>A0A1I5U1F3_9EURY</name>
<dbReference type="SMART" id="SM00922">
    <property type="entry name" value="MR_MLE"/>
    <property type="match status" value="1"/>
</dbReference>
<dbReference type="RefSeq" id="WP_074879164.1">
    <property type="nucleotide sequence ID" value="NZ_FOXI01000011.1"/>
</dbReference>
<accession>A0A1I5U1F3</accession>
<keyword evidence="5 7" id="KW-0413">Isomerase</keyword>
<dbReference type="GO" id="GO:0016854">
    <property type="term" value="F:racemase and epimerase activity"/>
    <property type="evidence" value="ECO:0007669"/>
    <property type="project" value="UniProtKB-ARBA"/>
</dbReference>
<dbReference type="Gene3D" id="3.30.390.10">
    <property type="entry name" value="Enolase-like, N-terminal domain"/>
    <property type="match status" value="1"/>
</dbReference>
<dbReference type="SUPFAM" id="SSF54826">
    <property type="entry name" value="Enolase N-terminal domain-like"/>
    <property type="match status" value="1"/>
</dbReference>
<evidence type="ECO:0000256" key="3">
    <source>
        <dbReference type="ARBA" id="ARBA00022723"/>
    </source>
</evidence>
<dbReference type="GO" id="GO:0046872">
    <property type="term" value="F:metal ion binding"/>
    <property type="evidence" value="ECO:0007669"/>
    <property type="project" value="UniProtKB-KW"/>
</dbReference>
<evidence type="ECO:0000313" key="8">
    <source>
        <dbReference type="Proteomes" id="UP000183769"/>
    </source>
</evidence>
<dbReference type="Gene3D" id="3.20.20.120">
    <property type="entry name" value="Enolase-like C-terminal domain"/>
    <property type="match status" value="1"/>
</dbReference>
<keyword evidence="4" id="KW-0460">Magnesium</keyword>
<proteinExistence type="inferred from homology"/>
<reference evidence="8" key="1">
    <citation type="submission" date="2016-10" db="EMBL/GenBank/DDBJ databases">
        <authorList>
            <person name="Varghese N."/>
            <person name="Submissions S."/>
        </authorList>
    </citation>
    <scope>NUCLEOTIDE SEQUENCE [LARGE SCALE GENOMIC DNA]</scope>
    <source>
        <strain evidence="8">CGMCC 1.10329</strain>
    </source>
</reference>
<dbReference type="Pfam" id="PF13378">
    <property type="entry name" value="MR_MLE_C"/>
    <property type="match status" value="1"/>
</dbReference>
<evidence type="ECO:0000313" key="7">
    <source>
        <dbReference type="EMBL" id="SFP88697.1"/>
    </source>
</evidence>
<dbReference type="PANTHER" id="PTHR48073">
    <property type="entry name" value="O-SUCCINYLBENZOATE SYNTHASE-RELATED"/>
    <property type="match status" value="1"/>
</dbReference>
<protein>
    <submittedName>
        <fullName evidence="7">Muconate cycloisomerase</fullName>
    </submittedName>
</protein>
<dbReference type="SFLD" id="SFLDG00180">
    <property type="entry name" value="muconate_cycloisomerase"/>
    <property type="match status" value="1"/>
</dbReference>
<evidence type="ECO:0000256" key="1">
    <source>
        <dbReference type="ARBA" id="ARBA00001946"/>
    </source>
</evidence>
<sequence>MTGTTQAQQGGDDALTIEAVETTPVAVPMTTDFNISGGGQERPTHVLVHLRTTGGIVGLGEASPKPFFSAETAGSVVHAIEQIEEALVGTDAGNLRAVHQAMAEAINGNPFAKTAVDIACHDALGKQLGVPVSRLLGGRVRDAIRVGQSVGIKPTEEAVAEAETYAHADGFVSIKVKVGDDPATAAERTRAIADALDADTTLRVDANQGYTVDQAIPLFRNLEQDLDLLLVEQPVSRDDIDGMRAVTDALETPVLADESSFSPQDAYTVASRNAADILNIKIMKAGGLVPSRQIASTAAAAQLPVAVGSMVELGVGTAAGAHFAASVPNAVYPSDVKGPTLFTDTVLESPLEISDGLTPVPTGPGLGVSLDEEKVGEYEVTL</sequence>
<dbReference type="InterPro" id="IPR013341">
    <property type="entry name" value="Mandelate_racemase_N_dom"/>
</dbReference>
<dbReference type="Pfam" id="PF02746">
    <property type="entry name" value="MR_MLE_N"/>
    <property type="match status" value="1"/>
</dbReference>
<dbReference type="SFLD" id="SFLDF00009">
    <property type="entry name" value="o-succinylbenzoate_synthase"/>
    <property type="match status" value="1"/>
</dbReference>
<keyword evidence="8" id="KW-1185">Reference proteome</keyword>
<gene>
    <name evidence="7" type="ORF">SAMN05216277_11145</name>
</gene>